<dbReference type="KEGG" id="lcre:Pla8534_57440"/>
<feature type="chain" id="PRO_5022093421" description="Carbohydrate-binding domain-containing protein" evidence="1">
    <location>
        <begin position="28"/>
        <end position="476"/>
    </location>
</feature>
<dbReference type="EMBL" id="CP036433">
    <property type="protein sequence ID" value="QDU97887.1"/>
    <property type="molecule type" value="Genomic_DNA"/>
</dbReference>
<name>A0A518E1A6_9BACT</name>
<evidence type="ECO:0000256" key="1">
    <source>
        <dbReference type="SAM" id="SignalP"/>
    </source>
</evidence>
<keyword evidence="1" id="KW-0732">Signal</keyword>
<organism evidence="2 3">
    <name type="scientific">Lignipirellula cremea</name>
    <dbReference type="NCBI Taxonomy" id="2528010"/>
    <lineage>
        <taxon>Bacteria</taxon>
        <taxon>Pseudomonadati</taxon>
        <taxon>Planctomycetota</taxon>
        <taxon>Planctomycetia</taxon>
        <taxon>Pirellulales</taxon>
        <taxon>Pirellulaceae</taxon>
        <taxon>Lignipirellula</taxon>
    </lineage>
</organism>
<accession>A0A518E1A6</accession>
<reference evidence="2 3" key="1">
    <citation type="submission" date="2019-02" db="EMBL/GenBank/DDBJ databases">
        <title>Deep-cultivation of Planctomycetes and their phenomic and genomic characterization uncovers novel biology.</title>
        <authorList>
            <person name="Wiegand S."/>
            <person name="Jogler M."/>
            <person name="Boedeker C."/>
            <person name="Pinto D."/>
            <person name="Vollmers J."/>
            <person name="Rivas-Marin E."/>
            <person name="Kohn T."/>
            <person name="Peeters S.H."/>
            <person name="Heuer A."/>
            <person name="Rast P."/>
            <person name="Oberbeckmann S."/>
            <person name="Bunk B."/>
            <person name="Jeske O."/>
            <person name="Meyerdierks A."/>
            <person name="Storesund J.E."/>
            <person name="Kallscheuer N."/>
            <person name="Luecker S."/>
            <person name="Lage O.M."/>
            <person name="Pohl T."/>
            <person name="Merkel B.J."/>
            <person name="Hornburger P."/>
            <person name="Mueller R.-W."/>
            <person name="Bruemmer F."/>
            <person name="Labrenz M."/>
            <person name="Spormann A.M."/>
            <person name="Op den Camp H."/>
            <person name="Overmann J."/>
            <person name="Amann R."/>
            <person name="Jetten M.S.M."/>
            <person name="Mascher T."/>
            <person name="Medema M.H."/>
            <person name="Devos D.P."/>
            <person name="Kaster A.-K."/>
            <person name="Ovreas L."/>
            <person name="Rohde M."/>
            <person name="Galperin M.Y."/>
            <person name="Jogler C."/>
        </authorList>
    </citation>
    <scope>NUCLEOTIDE SEQUENCE [LARGE SCALE GENOMIC DNA]</scope>
    <source>
        <strain evidence="2 3">Pla85_3_4</strain>
    </source>
</reference>
<dbReference type="OrthoDB" id="3078171at2"/>
<protein>
    <recommendedName>
        <fullName evidence="4">Carbohydrate-binding domain-containing protein</fullName>
    </recommendedName>
</protein>
<dbReference type="RefSeq" id="WP_145056667.1">
    <property type="nucleotide sequence ID" value="NZ_CP036433.1"/>
</dbReference>
<feature type="signal peptide" evidence="1">
    <location>
        <begin position="1"/>
        <end position="27"/>
    </location>
</feature>
<dbReference type="AlphaFoldDB" id="A0A518E1A6"/>
<gene>
    <name evidence="2" type="ORF">Pla8534_57440</name>
</gene>
<dbReference type="Proteomes" id="UP000317648">
    <property type="component" value="Chromosome"/>
</dbReference>
<proteinExistence type="predicted"/>
<keyword evidence="3" id="KW-1185">Reference proteome</keyword>
<evidence type="ECO:0008006" key="4">
    <source>
        <dbReference type="Google" id="ProtNLM"/>
    </source>
</evidence>
<sequence precursor="true">MNCILKNGRFLLPAILLLAALAETCLAAEPQVLGVLRDFERESPGPLKPIVYHNWTPEQVANANRTGGLEVVADRSFGSQCCRVSVTPDLPWGPKGKLVALNLGPDYLPPEADAVRVRVKVLRGEFHLTVGSPTVYFGHSDVSSPLQTVSAGAKGNADESGWRTLEFSLHQDLQRNFRRARFGRTSPVIYYTRWIQEPMYLYVGKGSQGELLLDQVELISRGEGRPYPTFQADELQPVGEPVDFEQPADRELAFSFLQDPIDLTRPPYLARPTWPPPKIERVADGETGKFSLAIEQHGTEEVAFAGVKLLGPPAANGLTVQLKATHPSIGPTVALDFIVYVAPSAERAAFPWERYAPPAAWQKQPEIAYTYYLSEEATPGVAYGFYHLRRSVPNGEWTTLVLPLADFICAYGQEDCQPMFQQQQLLASDTIMALGVVTPFRQRRSPTKILIDHIGFVQAPGSPAEHVSFPQTPVGK</sequence>
<evidence type="ECO:0000313" key="3">
    <source>
        <dbReference type="Proteomes" id="UP000317648"/>
    </source>
</evidence>
<evidence type="ECO:0000313" key="2">
    <source>
        <dbReference type="EMBL" id="QDU97887.1"/>
    </source>
</evidence>